<gene>
    <name evidence="1" type="ORF">GMARGA_LOCUS41878</name>
</gene>
<feature type="non-terminal residue" evidence="1">
    <location>
        <position position="88"/>
    </location>
</feature>
<name>A0ABN7XD25_GIGMA</name>
<dbReference type="EMBL" id="CAJVQB010119370">
    <property type="protein sequence ID" value="CAG8853057.1"/>
    <property type="molecule type" value="Genomic_DNA"/>
</dbReference>
<keyword evidence="2" id="KW-1185">Reference proteome</keyword>
<proteinExistence type="predicted"/>
<protein>
    <submittedName>
        <fullName evidence="1">7664_t:CDS:1</fullName>
    </submittedName>
</protein>
<evidence type="ECO:0000313" key="2">
    <source>
        <dbReference type="Proteomes" id="UP000789901"/>
    </source>
</evidence>
<feature type="non-terminal residue" evidence="1">
    <location>
        <position position="1"/>
    </location>
</feature>
<comment type="caution">
    <text evidence="1">The sequence shown here is derived from an EMBL/GenBank/DDBJ whole genome shotgun (WGS) entry which is preliminary data.</text>
</comment>
<sequence>KKLEAKEEKVKELQEIEANLADLKTCGSKVARNAAVGAAIVVNGPLSISIGAAVVAKGYAINQLALESIELGCLEKGEFVAKLLMLSV</sequence>
<organism evidence="1 2">
    <name type="scientific">Gigaspora margarita</name>
    <dbReference type="NCBI Taxonomy" id="4874"/>
    <lineage>
        <taxon>Eukaryota</taxon>
        <taxon>Fungi</taxon>
        <taxon>Fungi incertae sedis</taxon>
        <taxon>Mucoromycota</taxon>
        <taxon>Glomeromycotina</taxon>
        <taxon>Glomeromycetes</taxon>
        <taxon>Diversisporales</taxon>
        <taxon>Gigasporaceae</taxon>
        <taxon>Gigaspora</taxon>
    </lineage>
</organism>
<dbReference type="Proteomes" id="UP000789901">
    <property type="component" value="Unassembled WGS sequence"/>
</dbReference>
<accession>A0ABN7XD25</accession>
<evidence type="ECO:0000313" key="1">
    <source>
        <dbReference type="EMBL" id="CAG8853057.1"/>
    </source>
</evidence>
<reference evidence="1 2" key="1">
    <citation type="submission" date="2021-06" db="EMBL/GenBank/DDBJ databases">
        <authorList>
            <person name="Kallberg Y."/>
            <person name="Tangrot J."/>
            <person name="Rosling A."/>
        </authorList>
    </citation>
    <scope>NUCLEOTIDE SEQUENCE [LARGE SCALE GENOMIC DNA]</scope>
    <source>
        <strain evidence="1 2">120-4 pot B 10/14</strain>
    </source>
</reference>